<accession>A0ABS0QKK9</accession>
<reference evidence="1 2" key="1">
    <citation type="submission" date="2020-12" db="EMBL/GenBank/DDBJ databases">
        <title>WGS of Thermoactinomyces spp.</title>
        <authorList>
            <person name="Cheng K."/>
        </authorList>
    </citation>
    <scope>NUCLEOTIDE SEQUENCE [LARGE SCALE GENOMIC DNA]</scope>
    <source>
        <strain evidence="2">CICC 10650\ACCC 41061</strain>
    </source>
</reference>
<dbReference type="SUPFAM" id="SSF48452">
    <property type="entry name" value="TPR-like"/>
    <property type="match status" value="1"/>
</dbReference>
<evidence type="ECO:0000313" key="1">
    <source>
        <dbReference type="EMBL" id="MBH8589815.1"/>
    </source>
</evidence>
<protein>
    <recommendedName>
        <fullName evidence="3">Tetratricopeptide repeat protein</fullName>
    </recommendedName>
</protein>
<dbReference type="RefSeq" id="WP_121873906.1">
    <property type="nucleotide sequence ID" value="NZ_JACEIS010000019.1"/>
</dbReference>
<evidence type="ECO:0000313" key="2">
    <source>
        <dbReference type="Proteomes" id="UP000641910"/>
    </source>
</evidence>
<comment type="caution">
    <text evidence="1">The sequence shown here is derived from an EMBL/GenBank/DDBJ whole genome shotgun (WGS) entry which is preliminary data.</text>
</comment>
<gene>
    <name evidence="1" type="ORF">I8U22_13560</name>
</gene>
<name>A0ABS0QKK9_THEVU</name>
<dbReference type="EMBL" id="JAECVU010000017">
    <property type="protein sequence ID" value="MBH8589815.1"/>
    <property type="molecule type" value="Genomic_DNA"/>
</dbReference>
<dbReference type="Gene3D" id="1.25.40.10">
    <property type="entry name" value="Tetratricopeptide repeat domain"/>
    <property type="match status" value="1"/>
</dbReference>
<dbReference type="InterPro" id="IPR011990">
    <property type="entry name" value="TPR-like_helical_dom_sf"/>
</dbReference>
<dbReference type="Proteomes" id="UP000641910">
    <property type="component" value="Unassembled WGS sequence"/>
</dbReference>
<sequence length="169" mass="20208">MEKRVIYTINCLRKAVEVKPDCLEALLILMRMQDYIYREVDEEVYKLLRHYQPRGREEQSLIEFAKAWYFEGKKMDEEYAHHLEKSISAYPKYVLNHISLGKYYLKKNQKEKAKSHYLKGKKNVRQIYRVNGGPDPLVSDYHEFINEKIKGIHLSSGTYDLIKERVQSM</sequence>
<proteinExistence type="predicted"/>
<evidence type="ECO:0008006" key="3">
    <source>
        <dbReference type="Google" id="ProtNLM"/>
    </source>
</evidence>
<keyword evidence="2" id="KW-1185">Reference proteome</keyword>
<organism evidence="1 2">
    <name type="scientific">Thermoactinomyces vulgaris</name>
    <dbReference type="NCBI Taxonomy" id="2026"/>
    <lineage>
        <taxon>Bacteria</taxon>
        <taxon>Bacillati</taxon>
        <taxon>Bacillota</taxon>
        <taxon>Bacilli</taxon>
        <taxon>Bacillales</taxon>
        <taxon>Thermoactinomycetaceae</taxon>
        <taxon>Thermoactinomyces</taxon>
    </lineage>
</organism>